<dbReference type="InterPro" id="IPR050267">
    <property type="entry name" value="Anti-sigma-factor_SerPK"/>
</dbReference>
<keyword evidence="1" id="KW-0808">Transferase</keyword>
<evidence type="ECO:0000313" key="4">
    <source>
        <dbReference type="EMBL" id="KAB7847245.1"/>
    </source>
</evidence>
<evidence type="ECO:0000256" key="1">
    <source>
        <dbReference type="ARBA" id="ARBA00022527"/>
    </source>
</evidence>
<dbReference type="RefSeq" id="WP_152263287.1">
    <property type="nucleotide sequence ID" value="NZ_JBFADJ010000040.1"/>
</dbReference>
<dbReference type="OrthoDB" id="4301723at2"/>
<dbReference type="InterPro" id="IPR036890">
    <property type="entry name" value="HATPase_C_sf"/>
</dbReference>
<sequence>MSASSRDTLSPAPPADALIGAPDAVVPPPAGPWRGPWDRGLPGGPSAADPRPRAAVPLRPAHVISLPASPRSVAAARAFSRRLLAEWGLDALTDDTALLLSELVTNAIVHVPEGTGDVELSLSRTPAHLVARVTDRGGALPRCSLAAKDSENGRGMWLVEQIAERWGHHASPAGKTVWFALPLPDGHRAPGGPSAVPAPPGPADA</sequence>
<dbReference type="Proteomes" id="UP000327000">
    <property type="component" value="Unassembled WGS sequence"/>
</dbReference>
<dbReference type="Gene3D" id="3.30.565.10">
    <property type="entry name" value="Histidine kinase-like ATPase, C-terminal domain"/>
    <property type="match status" value="1"/>
</dbReference>
<evidence type="ECO:0000313" key="5">
    <source>
        <dbReference type="Proteomes" id="UP000327000"/>
    </source>
</evidence>
<dbReference type="GO" id="GO:0005524">
    <property type="term" value="F:ATP binding"/>
    <property type="evidence" value="ECO:0007669"/>
    <property type="project" value="UniProtKB-KW"/>
</dbReference>
<dbReference type="InterPro" id="IPR003594">
    <property type="entry name" value="HATPase_dom"/>
</dbReference>
<feature type="domain" description="Histidine kinase/HSP90-like ATPase" evidence="3">
    <location>
        <begin position="66"/>
        <end position="179"/>
    </location>
</feature>
<name>A0A5N5WA58_STRMB</name>
<dbReference type="GO" id="GO:0004674">
    <property type="term" value="F:protein serine/threonine kinase activity"/>
    <property type="evidence" value="ECO:0007669"/>
    <property type="project" value="UniProtKB-KW"/>
</dbReference>
<keyword evidence="1" id="KW-0723">Serine/threonine-protein kinase</keyword>
<proteinExistence type="predicted"/>
<dbReference type="AlphaFoldDB" id="A0A5N5WA58"/>
<comment type="caution">
    <text evidence="4">The sequence shown here is derived from an EMBL/GenBank/DDBJ whole genome shotgun (WGS) entry which is preliminary data.</text>
</comment>
<dbReference type="CDD" id="cd16936">
    <property type="entry name" value="HATPase_RsbW-like"/>
    <property type="match status" value="1"/>
</dbReference>
<dbReference type="PANTHER" id="PTHR35526">
    <property type="entry name" value="ANTI-SIGMA-F FACTOR RSBW-RELATED"/>
    <property type="match status" value="1"/>
</dbReference>
<accession>A0A5N5WA58</accession>
<keyword evidence="4" id="KW-0547">Nucleotide-binding</keyword>
<keyword evidence="4" id="KW-0067">ATP-binding</keyword>
<keyword evidence="5" id="KW-1185">Reference proteome</keyword>
<evidence type="ECO:0000259" key="3">
    <source>
        <dbReference type="Pfam" id="PF13581"/>
    </source>
</evidence>
<feature type="region of interest" description="Disordered" evidence="2">
    <location>
        <begin position="1"/>
        <end position="53"/>
    </location>
</feature>
<gene>
    <name evidence="4" type="ORF">FRZ00_11050</name>
</gene>
<reference evidence="4 5" key="1">
    <citation type="journal article" date="2019" name="Microb. Cell Fact.">
        <title>Exploring novel herbicidin analogues by transcriptional regulator overexpression and MS/MS molecular networking.</title>
        <authorList>
            <person name="Shi Y."/>
            <person name="Gu R."/>
            <person name="Li Y."/>
            <person name="Wang X."/>
            <person name="Ren W."/>
            <person name="Li X."/>
            <person name="Wang L."/>
            <person name="Xie Y."/>
            <person name="Hong B."/>
        </authorList>
    </citation>
    <scope>NUCLEOTIDE SEQUENCE [LARGE SCALE GENOMIC DNA]</scope>
    <source>
        <strain evidence="4 5">US-43</strain>
    </source>
</reference>
<evidence type="ECO:0000256" key="2">
    <source>
        <dbReference type="SAM" id="MobiDB-lite"/>
    </source>
</evidence>
<dbReference type="Pfam" id="PF13581">
    <property type="entry name" value="HATPase_c_2"/>
    <property type="match status" value="1"/>
</dbReference>
<organism evidence="4 5">
    <name type="scientific">Streptomyces mobaraensis</name>
    <name type="common">Streptoverticillium mobaraense</name>
    <dbReference type="NCBI Taxonomy" id="35621"/>
    <lineage>
        <taxon>Bacteria</taxon>
        <taxon>Bacillati</taxon>
        <taxon>Actinomycetota</taxon>
        <taxon>Actinomycetes</taxon>
        <taxon>Kitasatosporales</taxon>
        <taxon>Streptomycetaceae</taxon>
        <taxon>Streptomyces</taxon>
    </lineage>
</organism>
<dbReference type="PANTHER" id="PTHR35526:SF3">
    <property type="entry name" value="ANTI-SIGMA-F FACTOR RSBW"/>
    <property type="match status" value="1"/>
</dbReference>
<keyword evidence="1" id="KW-0418">Kinase</keyword>
<dbReference type="SUPFAM" id="SSF55874">
    <property type="entry name" value="ATPase domain of HSP90 chaperone/DNA topoisomerase II/histidine kinase"/>
    <property type="match status" value="1"/>
</dbReference>
<protein>
    <submittedName>
        <fullName evidence="4">ATP-binding protein</fullName>
    </submittedName>
</protein>
<dbReference type="EMBL" id="VOKX01000016">
    <property type="protein sequence ID" value="KAB7847245.1"/>
    <property type="molecule type" value="Genomic_DNA"/>
</dbReference>